<dbReference type="InterPro" id="IPR000600">
    <property type="entry name" value="ROK"/>
</dbReference>
<evidence type="ECO:0000256" key="1">
    <source>
        <dbReference type="ARBA" id="ARBA00006479"/>
    </source>
</evidence>
<dbReference type="PROSITE" id="PS01125">
    <property type="entry name" value="ROK"/>
    <property type="match status" value="1"/>
</dbReference>
<evidence type="ECO:0000313" key="3">
    <source>
        <dbReference type="Proteomes" id="UP001304683"/>
    </source>
</evidence>
<comment type="similarity">
    <text evidence="1">Belongs to the ROK (NagC/XylR) family.</text>
</comment>
<dbReference type="Pfam" id="PF00480">
    <property type="entry name" value="ROK"/>
    <property type="match status" value="1"/>
</dbReference>
<keyword evidence="3" id="KW-1185">Reference proteome</keyword>
<evidence type="ECO:0000313" key="2">
    <source>
        <dbReference type="EMBL" id="WPD20292.1"/>
    </source>
</evidence>
<dbReference type="InterPro" id="IPR043129">
    <property type="entry name" value="ATPase_NBD"/>
</dbReference>
<dbReference type="Proteomes" id="UP001304683">
    <property type="component" value="Chromosome"/>
</dbReference>
<dbReference type="PANTHER" id="PTHR18964">
    <property type="entry name" value="ROK (REPRESSOR, ORF, KINASE) FAMILY"/>
    <property type="match status" value="1"/>
</dbReference>
<dbReference type="InterPro" id="IPR049874">
    <property type="entry name" value="ROK_cs"/>
</dbReference>
<proteinExistence type="inferred from homology"/>
<dbReference type="PANTHER" id="PTHR18964:SF149">
    <property type="entry name" value="BIFUNCTIONAL UDP-N-ACETYLGLUCOSAMINE 2-EPIMERASE_N-ACETYLMANNOSAMINE KINASE"/>
    <property type="match status" value="1"/>
</dbReference>
<protein>
    <submittedName>
        <fullName evidence="2">ROK family protein</fullName>
    </submittedName>
</protein>
<dbReference type="Gene3D" id="3.30.420.40">
    <property type="match status" value="2"/>
</dbReference>
<dbReference type="EMBL" id="CP132508">
    <property type="protein sequence ID" value="WPD20292.1"/>
    <property type="molecule type" value="Genomic_DNA"/>
</dbReference>
<name>A0ABZ0QRZ9_9FIRM</name>
<dbReference type="CDD" id="cd24076">
    <property type="entry name" value="ASKHA_ATPase_ROK_BsXylR-like"/>
    <property type="match status" value="1"/>
</dbReference>
<sequence>MGIDIGGTNVVLAAADAKRHVVAERVIPTRAVDGPDGVLDRIAREVERLLTELPGRSRLAGIGVGVPGLVSSTQGLSRISPNLGWRDVNVAEYFHRRFGVPTWIDNDVRVATLGEHVFGAGRGLRNFICVTLGTGVGAGIVLDGQLYVGVTESAGEIGHLTVEKEGLPCGCGNRGCLEQYASGRAIARRAQERLREGVRSSLWTLVDGAVDRVTAKHVAAAFAQGDDLAREVLTEAAEYLAIGLAGAIHLFNPERIIVGGGVSLAGEPFLELVRQAVGRRVWEVPLSAVSIVRAELGDRSGVMGAAALALRRLSGAV</sequence>
<organism evidence="2 3">
    <name type="scientific">Thermaerobacter composti</name>
    <dbReference type="NCBI Taxonomy" id="554949"/>
    <lineage>
        <taxon>Bacteria</taxon>
        <taxon>Bacillati</taxon>
        <taxon>Bacillota</taxon>
        <taxon>Clostridia</taxon>
        <taxon>Eubacteriales</taxon>
        <taxon>Clostridiales Family XVII. Incertae Sedis</taxon>
        <taxon>Thermaerobacter</taxon>
    </lineage>
</organism>
<gene>
    <name evidence="2" type="ORF">Q5761_07645</name>
</gene>
<dbReference type="SUPFAM" id="SSF53067">
    <property type="entry name" value="Actin-like ATPase domain"/>
    <property type="match status" value="1"/>
</dbReference>
<reference evidence="2 3" key="1">
    <citation type="submission" date="2023-08" db="EMBL/GenBank/DDBJ databases">
        <title>Genome sequence of Thermaerobacter compostii strain Ins1, a spore-forming filamentous bacterium isolated from a deep geothermal reservoir.</title>
        <authorList>
            <person name="Bregnard D."/>
            <person name="Gonzalez D."/>
            <person name="Junier P."/>
        </authorList>
    </citation>
    <scope>NUCLEOTIDE SEQUENCE [LARGE SCALE GENOMIC DNA]</scope>
    <source>
        <strain evidence="2 3">Ins1</strain>
    </source>
</reference>
<accession>A0ABZ0QRZ9</accession>